<dbReference type="Proteomes" id="UP000663881">
    <property type="component" value="Unassembled WGS sequence"/>
</dbReference>
<comment type="caution">
    <text evidence="1">The sequence shown here is derived from an EMBL/GenBank/DDBJ whole genome shotgun (WGS) entry which is preliminary data.</text>
</comment>
<name>A0A819SB57_9BILA</name>
<organism evidence="1 2">
    <name type="scientific">Adineta steineri</name>
    <dbReference type="NCBI Taxonomy" id="433720"/>
    <lineage>
        <taxon>Eukaryota</taxon>
        <taxon>Metazoa</taxon>
        <taxon>Spiralia</taxon>
        <taxon>Gnathifera</taxon>
        <taxon>Rotifera</taxon>
        <taxon>Eurotatoria</taxon>
        <taxon>Bdelloidea</taxon>
        <taxon>Adinetida</taxon>
        <taxon>Adinetidae</taxon>
        <taxon>Adineta</taxon>
    </lineage>
</organism>
<sequence length="91" mass="10821">MKFVDRFPSLAYIEFQVISFNDCVFIIDTFLSRLKNLSYLKIDYFENSPLDAPFSLENIIEKRRQAFPMNVIHERLMNVKNGGEVIEIWLK</sequence>
<proteinExistence type="predicted"/>
<dbReference type="EMBL" id="CAJOAY010004242">
    <property type="protein sequence ID" value="CAF4061270.1"/>
    <property type="molecule type" value="Genomic_DNA"/>
</dbReference>
<accession>A0A819SB57</accession>
<protein>
    <submittedName>
        <fullName evidence="1">Uncharacterized protein</fullName>
    </submittedName>
</protein>
<reference evidence="1" key="1">
    <citation type="submission" date="2021-02" db="EMBL/GenBank/DDBJ databases">
        <authorList>
            <person name="Nowell W R."/>
        </authorList>
    </citation>
    <scope>NUCLEOTIDE SEQUENCE</scope>
</reference>
<dbReference type="AlphaFoldDB" id="A0A819SB57"/>
<evidence type="ECO:0000313" key="1">
    <source>
        <dbReference type="EMBL" id="CAF4061270.1"/>
    </source>
</evidence>
<gene>
    <name evidence="1" type="ORF">OKA104_LOCUS33402</name>
</gene>
<evidence type="ECO:0000313" key="2">
    <source>
        <dbReference type="Proteomes" id="UP000663881"/>
    </source>
</evidence>